<dbReference type="Proteomes" id="UP000236291">
    <property type="component" value="Unassembled WGS sequence"/>
</dbReference>
<dbReference type="EMBL" id="ASHM01191755">
    <property type="protein sequence ID" value="PNX66305.1"/>
    <property type="molecule type" value="Genomic_DNA"/>
</dbReference>
<evidence type="ECO:0000256" key="1">
    <source>
        <dbReference type="SAM" id="MobiDB-lite"/>
    </source>
</evidence>
<feature type="region of interest" description="Disordered" evidence="1">
    <location>
        <begin position="47"/>
        <end position="71"/>
    </location>
</feature>
<organism evidence="2 3">
    <name type="scientific">Trifolium pratense</name>
    <name type="common">Red clover</name>
    <dbReference type="NCBI Taxonomy" id="57577"/>
    <lineage>
        <taxon>Eukaryota</taxon>
        <taxon>Viridiplantae</taxon>
        <taxon>Streptophyta</taxon>
        <taxon>Embryophyta</taxon>
        <taxon>Tracheophyta</taxon>
        <taxon>Spermatophyta</taxon>
        <taxon>Magnoliopsida</taxon>
        <taxon>eudicotyledons</taxon>
        <taxon>Gunneridae</taxon>
        <taxon>Pentapetalae</taxon>
        <taxon>rosids</taxon>
        <taxon>fabids</taxon>
        <taxon>Fabales</taxon>
        <taxon>Fabaceae</taxon>
        <taxon>Papilionoideae</taxon>
        <taxon>50 kb inversion clade</taxon>
        <taxon>NPAAA clade</taxon>
        <taxon>Hologalegina</taxon>
        <taxon>IRL clade</taxon>
        <taxon>Trifolieae</taxon>
        <taxon>Trifolium</taxon>
    </lineage>
</organism>
<dbReference type="Gene3D" id="4.10.60.10">
    <property type="entry name" value="Zinc finger, CCHC-type"/>
    <property type="match status" value="1"/>
</dbReference>
<evidence type="ECO:0008006" key="4">
    <source>
        <dbReference type="Google" id="ProtNLM"/>
    </source>
</evidence>
<dbReference type="AlphaFoldDB" id="A0A2K3KJ46"/>
<dbReference type="SUPFAM" id="SSF57756">
    <property type="entry name" value="Retrovirus zinc finger-like domains"/>
    <property type="match status" value="1"/>
</dbReference>
<feature type="non-terminal residue" evidence="2">
    <location>
        <position position="1"/>
    </location>
</feature>
<feature type="region of interest" description="Disordered" evidence="1">
    <location>
        <begin position="1"/>
        <end position="31"/>
    </location>
</feature>
<evidence type="ECO:0000313" key="2">
    <source>
        <dbReference type="EMBL" id="PNX66305.1"/>
    </source>
</evidence>
<dbReference type="InterPro" id="IPR036875">
    <property type="entry name" value="Znf_CCHC_sf"/>
</dbReference>
<feature type="compositionally biased region" description="Basic and acidic residues" evidence="1">
    <location>
        <begin position="52"/>
        <end position="70"/>
    </location>
</feature>
<proteinExistence type="predicted"/>
<feature type="non-terminal residue" evidence="2">
    <location>
        <position position="87"/>
    </location>
</feature>
<accession>A0A2K3KJ46</accession>
<name>A0A2K3KJ46_TRIPR</name>
<protein>
    <recommendedName>
        <fullName evidence="4">Serine/threonine protein kinase SRPK1</fullName>
    </recommendedName>
</protein>
<feature type="compositionally biased region" description="Acidic residues" evidence="1">
    <location>
        <begin position="15"/>
        <end position="30"/>
    </location>
</feature>
<dbReference type="GO" id="GO:0008270">
    <property type="term" value="F:zinc ion binding"/>
    <property type="evidence" value="ECO:0007669"/>
    <property type="project" value="InterPro"/>
</dbReference>
<evidence type="ECO:0000313" key="3">
    <source>
        <dbReference type="Proteomes" id="UP000236291"/>
    </source>
</evidence>
<dbReference type="GO" id="GO:0003676">
    <property type="term" value="F:nucleic acid binding"/>
    <property type="evidence" value="ECO:0007669"/>
    <property type="project" value="InterPro"/>
</dbReference>
<gene>
    <name evidence="2" type="ORF">L195_g062998</name>
</gene>
<reference evidence="2 3" key="1">
    <citation type="journal article" date="2014" name="Am. J. Bot.">
        <title>Genome assembly and annotation for red clover (Trifolium pratense; Fabaceae).</title>
        <authorList>
            <person name="Istvanek J."/>
            <person name="Jaros M."/>
            <person name="Krenek A."/>
            <person name="Repkova J."/>
        </authorList>
    </citation>
    <scope>NUCLEOTIDE SEQUENCE [LARGE SCALE GENOMIC DNA]</scope>
    <source>
        <strain evidence="3">cv. Tatra</strain>
        <tissue evidence="2">Young leaves</tissue>
    </source>
</reference>
<comment type="caution">
    <text evidence="2">The sequence shown here is derived from an EMBL/GenBank/DDBJ whole genome shotgun (WGS) entry which is preliminary data.</text>
</comment>
<sequence>TKTSSKALKAKLQDVEEESSPDDQEEDSKDEDFALFTRNFHKWTKLNKARAGRNERSRSSGYKDKKEDNKSCFNYKKTGHFIAECPE</sequence>
<reference evidence="2 3" key="2">
    <citation type="journal article" date="2017" name="Front. Plant Sci.">
        <title>Gene Classification and Mining of Molecular Markers Useful in Red Clover (Trifolium pratense) Breeding.</title>
        <authorList>
            <person name="Istvanek J."/>
            <person name="Dluhosova J."/>
            <person name="Dluhos P."/>
            <person name="Patkova L."/>
            <person name="Nedelnik J."/>
            <person name="Repkova J."/>
        </authorList>
    </citation>
    <scope>NUCLEOTIDE SEQUENCE [LARGE SCALE GENOMIC DNA]</scope>
    <source>
        <strain evidence="3">cv. Tatra</strain>
        <tissue evidence="2">Young leaves</tissue>
    </source>
</reference>